<gene>
    <name evidence="1" type="ORF">XF8B_73500</name>
</gene>
<protein>
    <submittedName>
        <fullName evidence="1">Uncharacterized protein</fullName>
    </submittedName>
</protein>
<dbReference type="AlphaFoldDB" id="A0A810BN26"/>
<evidence type="ECO:0000313" key="1">
    <source>
        <dbReference type="EMBL" id="BCE77239.1"/>
    </source>
</evidence>
<dbReference type="EMBL" id="AP023097">
    <property type="protein sequence ID" value="BCE77239.1"/>
    <property type="molecule type" value="Genomic_DNA"/>
</dbReference>
<accession>A0A810BN26</accession>
<proteinExistence type="predicted"/>
<reference evidence="1" key="1">
    <citation type="submission" date="2020-05" db="EMBL/GenBank/DDBJ databases">
        <title>Complete genome sequence of Bradyrhizobium diazoefficiens XF8 isolated from soybean nodule.</title>
        <authorList>
            <person name="Noda R."/>
            <person name="Kakizaki K."/>
            <person name="Minamisawa K."/>
        </authorList>
    </citation>
    <scope>NUCLEOTIDE SEQUENCE</scope>
    <source>
        <strain evidence="1">XF8</strain>
    </source>
</reference>
<organism evidence="1">
    <name type="scientific">Bradyrhizobium diazoefficiens</name>
    <dbReference type="NCBI Taxonomy" id="1355477"/>
    <lineage>
        <taxon>Bacteria</taxon>
        <taxon>Pseudomonadati</taxon>
        <taxon>Pseudomonadota</taxon>
        <taxon>Alphaproteobacteria</taxon>
        <taxon>Hyphomicrobiales</taxon>
        <taxon>Nitrobacteraceae</taxon>
        <taxon>Bradyrhizobium</taxon>
    </lineage>
</organism>
<sequence>MLVRFAEAAGSLNLVDAFQTAFAARSTIHAEADRHESRASALDSIVTTSQQFGIQPSQPVASLPKALQMQTEAKVLRQQMAADVMATNACASIAAGSELERAGRVRATTRFVEGVQSMQLPPSVARYLLQEGYGDRSSSLKRIAEVLKAAIADVDRAAGEADELLKLRPEEWCGGPWRAVPIRTLLQKCERASQAPDALEKQIALLSTELEAASLGLSDLIRCWPTEGLRYSGVAFAIRCGCWKFTIVRDTKA</sequence>
<name>A0A810BN26_9BRAD</name>